<reference evidence="1" key="1">
    <citation type="submission" date="2014-09" db="EMBL/GenBank/DDBJ databases">
        <authorList>
            <person name="Magalhaes I.L.F."/>
            <person name="Oliveira U."/>
            <person name="Santos F.R."/>
            <person name="Vidigal T.H.D.A."/>
            <person name="Brescovit A.D."/>
            <person name="Santos A.J."/>
        </authorList>
    </citation>
    <scope>NUCLEOTIDE SEQUENCE</scope>
    <source>
        <tissue evidence="1">Shoot tissue taken approximately 20 cm above the soil surface</tissue>
    </source>
</reference>
<proteinExistence type="predicted"/>
<evidence type="ECO:0000313" key="1">
    <source>
        <dbReference type="EMBL" id="JAD52813.1"/>
    </source>
</evidence>
<dbReference type="EMBL" id="GBRH01245082">
    <property type="protein sequence ID" value="JAD52813.1"/>
    <property type="molecule type" value="Transcribed_RNA"/>
</dbReference>
<name>A0A0A9ASF6_ARUDO</name>
<dbReference type="AlphaFoldDB" id="A0A0A9ASF6"/>
<protein>
    <submittedName>
        <fullName evidence="1">Uncharacterized protein</fullName>
    </submittedName>
</protein>
<organism evidence="1">
    <name type="scientific">Arundo donax</name>
    <name type="common">Giant reed</name>
    <name type="synonym">Donax arundinaceus</name>
    <dbReference type="NCBI Taxonomy" id="35708"/>
    <lineage>
        <taxon>Eukaryota</taxon>
        <taxon>Viridiplantae</taxon>
        <taxon>Streptophyta</taxon>
        <taxon>Embryophyta</taxon>
        <taxon>Tracheophyta</taxon>
        <taxon>Spermatophyta</taxon>
        <taxon>Magnoliopsida</taxon>
        <taxon>Liliopsida</taxon>
        <taxon>Poales</taxon>
        <taxon>Poaceae</taxon>
        <taxon>PACMAD clade</taxon>
        <taxon>Arundinoideae</taxon>
        <taxon>Arundineae</taxon>
        <taxon>Arundo</taxon>
    </lineage>
</organism>
<reference evidence="1" key="2">
    <citation type="journal article" date="2015" name="Data Brief">
        <title>Shoot transcriptome of the giant reed, Arundo donax.</title>
        <authorList>
            <person name="Barrero R.A."/>
            <person name="Guerrero F.D."/>
            <person name="Moolhuijzen P."/>
            <person name="Goolsby J.A."/>
            <person name="Tidwell J."/>
            <person name="Bellgard S.E."/>
            <person name="Bellgard M.I."/>
        </authorList>
    </citation>
    <scope>NUCLEOTIDE SEQUENCE</scope>
    <source>
        <tissue evidence="1">Shoot tissue taken approximately 20 cm above the soil surface</tissue>
    </source>
</reference>
<sequence length="35" mass="4116">MDTGMRFFLSPIGHMNNFLFLLDVYSCEITLSRFV</sequence>
<accession>A0A0A9ASF6</accession>